<gene>
    <name evidence="1" type="ORF">K435DRAFT_843898</name>
</gene>
<dbReference type="Proteomes" id="UP000297245">
    <property type="component" value="Unassembled WGS sequence"/>
</dbReference>
<keyword evidence="2" id="KW-1185">Reference proteome</keyword>
<evidence type="ECO:0000313" key="1">
    <source>
        <dbReference type="EMBL" id="THU83840.1"/>
    </source>
</evidence>
<organism evidence="1 2">
    <name type="scientific">Dendrothele bispora (strain CBS 962.96)</name>
    <dbReference type="NCBI Taxonomy" id="1314807"/>
    <lineage>
        <taxon>Eukaryota</taxon>
        <taxon>Fungi</taxon>
        <taxon>Dikarya</taxon>
        <taxon>Basidiomycota</taxon>
        <taxon>Agaricomycotina</taxon>
        <taxon>Agaricomycetes</taxon>
        <taxon>Agaricomycetidae</taxon>
        <taxon>Agaricales</taxon>
        <taxon>Agaricales incertae sedis</taxon>
        <taxon>Dendrothele</taxon>
    </lineage>
</organism>
<dbReference type="EMBL" id="ML179638">
    <property type="protein sequence ID" value="THU83840.1"/>
    <property type="molecule type" value="Genomic_DNA"/>
</dbReference>
<reference evidence="1 2" key="1">
    <citation type="journal article" date="2019" name="Nat. Ecol. Evol.">
        <title>Megaphylogeny resolves global patterns of mushroom evolution.</title>
        <authorList>
            <person name="Varga T."/>
            <person name="Krizsan K."/>
            <person name="Foldi C."/>
            <person name="Dima B."/>
            <person name="Sanchez-Garcia M."/>
            <person name="Sanchez-Ramirez S."/>
            <person name="Szollosi G.J."/>
            <person name="Szarkandi J.G."/>
            <person name="Papp V."/>
            <person name="Albert L."/>
            <person name="Andreopoulos W."/>
            <person name="Angelini C."/>
            <person name="Antonin V."/>
            <person name="Barry K.W."/>
            <person name="Bougher N.L."/>
            <person name="Buchanan P."/>
            <person name="Buyck B."/>
            <person name="Bense V."/>
            <person name="Catcheside P."/>
            <person name="Chovatia M."/>
            <person name="Cooper J."/>
            <person name="Damon W."/>
            <person name="Desjardin D."/>
            <person name="Finy P."/>
            <person name="Geml J."/>
            <person name="Haridas S."/>
            <person name="Hughes K."/>
            <person name="Justo A."/>
            <person name="Karasinski D."/>
            <person name="Kautmanova I."/>
            <person name="Kiss B."/>
            <person name="Kocsube S."/>
            <person name="Kotiranta H."/>
            <person name="LaButti K.M."/>
            <person name="Lechner B.E."/>
            <person name="Liimatainen K."/>
            <person name="Lipzen A."/>
            <person name="Lukacs Z."/>
            <person name="Mihaltcheva S."/>
            <person name="Morgado L.N."/>
            <person name="Niskanen T."/>
            <person name="Noordeloos M.E."/>
            <person name="Ohm R.A."/>
            <person name="Ortiz-Santana B."/>
            <person name="Ovrebo C."/>
            <person name="Racz N."/>
            <person name="Riley R."/>
            <person name="Savchenko A."/>
            <person name="Shiryaev A."/>
            <person name="Soop K."/>
            <person name="Spirin V."/>
            <person name="Szebenyi C."/>
            <person name="Tomsovsky M."/>
            <person name="Tulloss R.E."/>
            <person name="Uehling J."/>
            <person name="Grigoriev I.V."/>
            <person name="Vagvolgyi C."/>
            <person name="Papp T."/>
            <person name="Martin F.M."/>
            <person name="Miettinen O."/>
            <person name="Hibbett D.S."/>
            <person name="Nagy L.G."/>
        </authorList>
    </citation>
    <scope>NUCLEOTIDE SEQUENCE [LARGE SCALE GENOMIC DNA]</scope>
    <source>
        <strain evidence="1 2">CBS 962.96</strain>
    </source>
</reference>
<proteinExistence type="predicted"/>
<name>A0A4S8L5W1_DENBC</name>
<dbReference type="AlphaFoldDB" id="A0A4S8L5W1"/>
<protein>
    <submittedName>
        <fullName evidence="1">Uncharacterized protein</fullName>
    </submittedName>
</protein>
<sequence length="241" mass="27569">MDSFVTLETEILSLPDVTLPIGMSSLPEEVDEMSLCTPESDAIPVDSEHMSEYSGTMKGGYCTFFDFSDQMSRRREEPNAGAIQMELVRPSLFFLFIFLLRLFLPDLEKISRQAKTMLILVIYDYTMALLISRSTLRLYEYRGITGGSYVRLSNWWIVDWHRRQRWSIGFSDGFSRPFDRHKLPAVDVAPVSQSPIHPVYPQPRTSNIESIAPTIISYPIQIRQSYPIHAGRVINPVVVAL</sequence>
<accession>A0A4S8L5W1</accession>
<evidence type="ECO:0000313" key="2">
    <source>
        <dbReference type="Proteomes" id="UP000297245"/>
    </source>
</evidence>